<protein>
    <recommendedName>
        <fullName evidence="2">T6SS Phospholipase effector Tle1-like catalytic domain-containing protein</fullName>
    </recommendedName>
</protein>
<evidence type="ECO:0000259" key="2">
    <source>
        <dbReference type="Pfam" id="PF09994"/>
    </source>
</evidence>
<gene>
    <name evidence="3" type="ORF">B0H17DRAFT_185765</name>
</gene>
<dbReference type="AlphaFoldDB" id="A0AAD7DXL1"/>
<keyword evidence="4" id="KW-1185">Reference proteome</keyword>
<organism evidence="3 4">
    <name type="scientific">Mycena rosella</name>
    <name type="common">Pink bonnet</name>
    <name type="synonym">Agaricus rosellus</name>
    <dbReference type="NCBI Taxonomy" id="1033263"/>
    <lineage>
        <taxon>Eukaryota</taxon>
        <taxon>Fungi</taxon>
        <taxon>Dikarya</taxon>
        <taxon>Basidiomycota</taxon>
        <taxon>Agaricomycotina</taxon>
        <taxon>Agaricomycetes</taxon>
        <taxon>Agaricomycetidae</taxon>
        <taxon>Agaricales</taxon>
        <taxon>Marasmiineae</taxon>
        <taxon>Mycenaceae</taxon>
        <taxon>Mycena</taxon>
    </lineage>
</organism>
<dbReference type="PANTHER" id="PTHR33840">
    <property type="match status" value="1"/>
</dbReference>
<sequence length="402" mass="44554">MTTMSRKPPTASTELQPSAERTLVLCFDGTAEQYNGFNTNVVELFGLLKKDDFREQICYYQSGVGTYFNPGMVAPIFQWGAKVLDEAFAIYLNDHVMDGYRFLMENFHRGDKICIFGFSRGSYTARALAGMLHKVGLLPRDNQEQIPFAFKLYKDTSAAGIQLAAGYKQTFCQAVKVEFLGVWDTVSSVGVIMGRSLPFTSNDNTSIKTFRHAVSLDEHRLRYQPYLCEPKQTGDSVSQTDVLEVWFVGCHTDVGGGEVANGVPGSLSQITLRWMVNQVLASSCGILFDLEALARAGISPDGGPFTSNGEPSTDEADSSEALHDSLSGFSVWWLLELLPLPWSVQDPQGGWHMKFGFHLGKGRTVVDPKPNFHMTVKERMANAALKYKPKAIWTAGTEMYVD</sequence>
<accession>A0AAD7DXL1</accession>
<evidence type="ECO:0000313" key="3">
    <source>
        <dbReference type="EMBL" id="KAJ7701379.1"/>
    </source>
</evidence>
<dbReference type="Proteomes" id="UP001221757">
    <property type="component" value="Unassembled WGS sequence"/>
</dbReference>
<comment type="caution">
    <text evidence="3">The sequence shown here is derived from an EMBL/GenBank/DDBJ whole genome shotgun (WGS) entry which is preliminary data.</text>
</comment>
<dbReference type="EMBL" id="JARKIE010000017">
    <property type="protein sequence ID" value="KAJ7701379.1"/>
    <property type="molecule type" value="Genomic_DNA"/>
</dbReference>
<reference evidence="3" key="1">
    <citation type="submission" date="2023-03" db="EMBL/GenBank/DDBJ databases">
        <title>Massive genome expansion in bonnet fungi (Mycena s.s.) driven by repeated elements and novel gene families across ecological guilds.</title>
        <authorList>
            <consortium name="Lawrence Berkeley National Laboratory"/>
            <person name="Harder C.B."/>
            <person name="Miyauchi S."/>
            <person name="Viragh M."/>
            <person name="Kuo A."/>
            <person name="Thoen E."/>
            <person name="Andreopoulos B."/>
            <person name="Lu D."/>
            <person name="Skrede I."/>
            <person name="Drula E."/>
            <person name="Henrissat B."/>
            <person name="Morin E."/>
            <person name="Kohler A."/>
            <person name="Barry K."/>
            <person name="LaButti K."/>
            <person name="Morin E."/>
            <person name="Salamov A."/>
            <person name="Lipzen A."/>
            <person name="Mereny Z."/>
            <person name="Hegedus B."/>
            <person name="Baldrian P."/>
            <person name="Stursova M."/>
            <person name="Weitz H."/>
            <person name="Taylor A."/>
            <person name="Grigoriev I.V."/>
            <person name="Nagy L.G."/>
            <person name="Martin F."/>
            <person name="Kauserud H."/>
        </authorList>
    </citation>
    <scope>NUCLEOTIDE SEQUENCE</scope>
    <source>
        <strain evidence="3">CBHHK067</strain>
    </source>
</reference>
<dbReference type="InterPro" id="IPR029058">
    <property type="entry name" value="AB_hydrolase_fold"/>
</dbReference>
<proteinExistence type="predicted"/>
<evidence type="ECO:0000256" key="1">
    <source>
        <dbReference type="SAM" id="MobiDB-lite"/>
    </source>
</evidence>
<dbReference type="SUPFAM" id="SSF53474">
    <property type="entry name" value="alpha/beta-Hydrolases"/>
    <property type="match status" value="1"/>
</dbReference>
<dbReference type="PANTHER" id="PTHR33840:SF2">
    <property type="entry name" value="TLE1 PHOSPHOLIPASE DOMAIN-CONTAINING PROTEIN"/>
    <property type="match status" value="1"/>
</dbReference>
<name>A0AAD7DXL1_MYCRO</name>
<feature type="domain" description="T6SS Phospholipase effector Tle1-like catalytic" evidence="2">
    <location>
        <begin position="21"/>
        <end position="278"/>
    </location>
</feature>
<feature type="region of interest" description="Disordered" evidence="1">
    <location>
        <begin position="301"/>
        <end position="320"/>
    </location>
</feature>
<dbReference type="InterPro" id="IPR018712">
    <property type="entry name" value="Tle1-like_cat"/>
</dbReference>
<dbReference type="Pfam" id="PF09994">
    <property type="entry name" value="T6SS_Tle1-like_cat"/>
    <property type="match status" value="1"/>
</dbReference>
<evidence type="ECO:0000313" key="4">
    <source>
        <dbReference type="Proteomes" id="UP001221757"/>
    </source>
</evidence>